<proteinExistence type="predicted"/>
<evidence type="ECO:0000313" key="10">
    <source>
        <dbReference type="Proteomes" id="UP001596174"/>
    </source>
</evidence>
<keyword evidence="4 7" id="KW-0812">Transmembrane</keyword>
<evidence type="ECO:0000256" key="5">
    <source>
        <dbReference type="ARBA" id="ARBA00022989"/>
    </source>
</evidence>
<sequence length="428" mass="43482">MALSPAGTRLSEALLPPELAPREFLRTPALSRWNALRGVRVGLTVAVLLLLLTGANLATPLYPELQRRMGLTPVDTTLLFSVYVFALVPVLAAVGHWSDQLGRRAMVLPAVALAALGDTVFATAGGLGQLALGRAVQGIAVGLATGAAGAALSDLLPDRQALAAKLTLAASAGGVALGPLLGAALARAASPGEVVLLPFLLHAAALLVLCVPLAVLHPRFPGQPERQPVTRTQISLRPRALSLPRAGRREFLLAAGTGFTSYAVFGVYLSLAPGYAAKLLHTTAPLAGAAVAALLLAASAAAQLLARPTRSRAVPALGMTGLAAGLVLVVVAGWAHAPALLFLGSVLGGAAQGVAFRTLFTRAVTAMDPARRGSELSALWVIVYLGSSLPIVGVGLLAQQLGILPAVTLFSAVAATACTVLAALSLKR</sequence>
<dbReference type="PANTHER" id="PTHR23517">
    <property type="entry name" value="RESISTANCE PROTEIN MDTM, PUTATIVE-RELATED-RELATED"/>
    <property type="match status" value="1"/>
</dbReference>
<gene>
    <name evidence="9" type="ORF">ACFP3V_08530</name>
</gene>
<feature type="transmembrane region" description="Helical" evidence="7">
    <location>
        <begin position="110"/>
        <end position="132"/>
    </location>
</feature>
<comment type="caution">
    <text evidence="9">The sequence shown here is derived from an EMBL/GenBank/DDBJ whole genome shotgun (WGS) entry which is preliminary data.</text>
</comment>
<dbReference type="SUPFAM" id="SSF103473">
    <property type="entry name" value="MFS general substrate transporter"/>
    <property type="match status" value="1"/>
</dbReference>
<feature type="domain" description="Major facilitator superfamily (MFS) profile" evidence="8">
    <location>
        <begin position="39"/>
        <end position="428"/>
    </location>
</feature>
<feature type="transmembrane region" description="Helical" evidence="7">
    <location>
        <begin position="39"/>
        <end position="58"/>
    </location>
</feature>
<feature type="transmembrane region" description="Helical" evidence="7">
    <location>
        <begin position="341"/>
        <end position="364"/>
    </location>
</feature>
<comment type="subcellular location">
    <subcellularLocation>
        <location evidence="1">Cell membrane</location>
        <topology evidence="1">Multi-pass membrane protein</topology>
    </subcellularLocation>
</comment>
<feature type="transmembrane region" description="Helical" evidence="7">
    <location>
        <begin position="376"/>
        <end position="397"/>
    </location>
</feature>
<evidence type="ECO:0000256" key="2">
    <source>
        <dbReference type="ARBA" id="ARBA00022448"/>
    </source>
</evidence>
<evidence type="ECO:0000256" key="7">
    <source>
        <dbReference type="SAM" id="Phobius"/>
    </source>
</evidence>
<protein>
    <submittedName>
        <fullName evidence="9">MFS transporter</fullName>
    </submittedName>
</protein>
<evidence type="ECO:0000256" key="6">
    <source>
        <dbReference type="ARBA" id="ARBA00023136"/>
    </source>
</evidence>
<name>A0ABW1FZ03_9ACTN</name>
<dbReference type="Pfam" id="PF07690">
    <property type="entry name" value="MFS_1"/>
    <property type="match status" value="1"/>
</dbReference>
<reference evidence="10" key="1">
    <citation type="journal article" date="2019" name="Int. J. Syst. Evol. Microbiol.">
        <title>The Global Catalogue of Microorganisms (GCM) 10K type strain sequencing project: providing services to taxonomists for standard genome sequencing and annotation.</title>
        <authorList>
            <consortium name="The Broad Institute Genomics Platform"/>
            <consortium name="The Broad Institute Genome Sequencing Center for Infectious Disease"/>
            <person name="Wu L."/>
            <person name="Ma J."/>
        </authorList>
    </citation>
    <scope>NUCLEOTIDE SEQUENCE [LARGE SCALE GENOMIC DNA]</scope>
    <source>
        <strain evidence="10">JCM 4816</strain>
    </source>
</reference>
<dbReference type="RefSeq" id="WP_380581498.1">
    <property type="nucleotide sequence ID" value="NZ_JBHSQJ010000031.1"/>
</dbReference>
<keyword evidence="3" id="KW-1003">Cell membrane</keyword>
<dbReference type="InterPro" id="IPR036259">
    <property type="entry name" value="MFS_trans_sf"/>
</dbReference>
<dbReference type="Proteomes" id="UP001596174">
    <property type="component" value="Unassembled WGS sequence"/>
</dbReference>
<feature type="transmembrane region" description="Helical" evidence="7">
    <location>
        <begin position="195"/>
        <end position="216"/>
    </location>
</feature>
<feature type="transmembrane region" description="Helical" evidence="7">
    <location>
        <begin position="168"/>
        <end position="189"/>
    </location>
</feature>
<dbReference type="PROSITE" id="PS50850">
    <property type="entry name" value="MFS"/>
    <property type="match status" value="1"/>
</dbReference>
<dbReference type="PANTHER" id="PTHR23517:SF13">
    <property type="entry name" value="MAJOR FACILITATOR SUPERFAMILY MFS_1"/>
    <property type="match status" value="1"/>
</dbReference>
<keyword evidence="5 7" id="KW-1133">Transmembrane helix</keyword>
<dbReference type="EMBL" id="JBHSQJ010000031">
    <property type="protein sequence ID" value="MFC5907263.1"/>
    <property type="molecule type" value="Genomic_DNA"/>
</dbReference>
<dbReference type="Gene3D" id="1.20.1250.20">
    <property type="entry name" value="MFS general substrate transporter like domains"/>
    <property type="match status" value="1"/>
</dbReference>
<evidence type="ECO:0000256" key="4">
    <source>
        <dbReference type="ARBA" id="ARBA00022692"/>
    </source>
</evidence>
<feature type="transmembrane region" description="Helical" evidence="7">
    <location>
        <begin position="138"/>
        <end position="156"/>
    </location>
</feature>
<keyword evidence="6 7" id="KW-0472">Membrane</keyword>
<feature type="transmembrane region" description="Helical" evidence="7">
    <location>
        <begin position="403"/>
        <end position="426"/>
    </location>
</feature>
<feature type="transmembrane region" description="Helical" evidence="7">
    <location>
        <begin position="78"/>
        <end position="98"/>
    </location>
</feature>
<evidence type="ECO:0000256" key="1">
    <source>
        <dbReference type="ARBA" id="ARBA00004651"/>
    </source>
</evidence>
<dbReference type="InterPro" id="IPR011701">
    <property type="entry name" value="MFS"/>
</dbReference>
<organism evidence="9 10">
    <name type="scientific">Streptacidiphilus monticola</name>
    <dbReference type="NCBI Taxonomy" id="2161674"/>
    <lineage>
        <taxon>Bacteria</taxon>
        <taxon>Bacillati</taxon>
        <taxon>Actinomycetota</taxon>
        <taxon>Actinomycetes</taxon>
        <taxon>Kitasatosporales</taxon>
        <taxon>Streptomycetaceae</taxon>
        <taxon>Streptacidiphilus</taxon>
    </lineage>
</organism>
<evidence type="ECO:0000256" key="3">
    <source>
        <dbReference type="ARBA" id="ARBA00022475"/>
    </source>
</evidence>
<feature type="transmembrane region" description="Helical" evidence="7">
    <location>
        <begin position="283"/>
        <end position="306"/>
    </location>
</feature>
<dbReference type="InterPro" id="IPR050171">
    <property type="entry name" value="MFS_Transporters"/>
</dbReference>
<keyword evidence="2" id="KW-0813">Transport</keyword>
<feature type="transmembrane region" description="Helical" evidence="7">
    <location>
        <begin position="251"/>
        <end position="271"/>
    </location>
</feature>
<evidence type="ECO:0000259" key="8">
    <source>
        <dbReference type="PROSITE" id="PS50850"/>
    </source>
</evidence>
<feature type="transmembrane region" description="Helical" evidence="7">
    <location>
        <begin position="313"/>
        <end position="335"/>
    </location>
</feature>
<keyword evidence="10" id="KW-1185">Reference proteome</keyword>
<dbReference type="InterPro" id="IPR020846">
    <property type="entry name" value="MFS_dom"/>
</dbReference>
<evidence type="ECO:0000313" key="9">
    <source>
        <dbReference type="EMBL" id="MFC5907263.1"/>
    </source>
</evidence>
<accession>A0ABW1FZ03</accession>